<dbReference type="NCBIfam" id="TIGR02675">
    <property type="entry name" value="tape_meas_nterm"/>
    <property type="match status" value="1"/>
</dbReference>
<feature type="compositionally biased region" description="Basic and acidic residues" evidence="2">
    <location>
        <begin position="820"/>
        <end position="830"/>
    </location>
</feature>
<feature type="domain" description="Tape measure protein N-terminal" evidence="4">
    <location>
        <begin position="68"/>
        <end position="259"/>
    </location>
</feature>
<dbReference type="RefSeq" id="WP_061400350.1">
    <property type="nucleotide sequence ID" value="NZ_LSNG01000031.1"/>
</dbReference>
<accession>A0A9X0J6N1</accession>
<keyword evidence="1" id="KW-0175">Coiled coil</keyword>
<sequence>MSASYGVTATFSARDNISSAIAQMRSRIRGMSEDTNQVTASLGEMAKGTAVFSLISKGIGEMTSSLDGAISRFDTLQNFPRIMKIMGSPIKESTSAINMLKKGVDGLPTALDTVASTTEKLYPAVENNVNKAAKSTLALNDAFIASGASAEDASRGLIQYTQMLSTGKVDMMSWRSLEETMPYALQTVAKSFGIASGSMQDLYQKVQSGQISMKQLNDRFIELDQGAKGFHEAALNATAGIGTAVANMKNRVKAGLADIIEDIDNTIKKATGVDLAGWINKSSSKIKENLDALGNQIKGSVATIRNIFNILRDAIMQIFPAWKSAIESVVQSYGLLYAQNDKAAALNTFRAIVQQITQALVGLANFIQQNSTKVAALIPIVLRATTAFLAFKTAINISNTIAQPFLGLAGGISTATARLTQFFGIGTQFQTFGARILAVSNNIKTMGPAGETAKNAISEAVAIIDKLGTKSNASTTAINKARNAISLLGKQDQTTARELSNLLTKIEESSTRSTESISGINALSNSLNPLRNRLNLVKEEFNKLGPNVEKSTAQVRNIGPSLLSAGSSMQTVARTVVSRIVSIFKTMGTGIRASFSSLRSIGPMLLSVFQNPIAAITSGLGRVLGVARTFGASLTAALGPVGIVLAAITAAVVAFTVMWKNNFMNIRGVVSSFVSGVSQSFSSMQSTVSPIINALKVVLEALKPVLQGIAIVIGGTLLVALSVVMLVVAGAIDTIRTVITGISTIVIAIKALITAIAKGGEAIGKFFKGDFKGAAESAKGSVGAIKDGISDIGKQWQNLANNSATAKTVNALKQVGKSTDDDAEKAKDFQKAWSEASKSMQNDNKANKESFDQVVESMKSAFGSDDGMKGYVSTSETLLKSWSSKQQEIQKKSSALMEQATKESGENQRKLRAAAISEMLSDQSKGAGQMQQIMNDNNKMLQSGVTSNGQKLTDEQKQALKDQNEAVAQALIDQSNMELRAFRLKIDNHERWTKEDTTRQIAAIKQQNNALYSEHEANAQREKDLEQKLANAKTETEKNGYQMQLDALKQSDQKKLQEIDSNNTQIIESMARSGQLTHKTFTQALNKMKISTTQGLEEMLSEVNQHSATMWERMQVMAQYFGTAGKQGTQNFLNAVASGDLEKAGNLMNNQVMKDLGKLPAKMFKGGSDGKRSFLDAIKRGNYEAAGENISDKVDKGLSKRKGGGKGKDANDEGTKRAKEISNGLSSQAPNVQKSAKKVSDAADKGLKANTGKAKAEGKKTATAYSSGVKAGTSSVSSASKELPKAAARGAKSSTDSVKSAGKSVANNYATGIKSSEDSVHSAAASLGSSAVSGLNSKKSSAKNAGTTLGSSMQSGLKSKSSAMRSTGKDLGSSVNSGARTYHSDMYSTGQYLAQGIADGISSGSGAIRQAAESAVQNAVAAARRKADIHSPSRVMKLEVGQWLAKGIASGIDEYTEDAQKSAQNLIGRVRSTLSGEAGFILDTRSQLSVSPNNQLLGLIANISSKLDRKQQIVMDTGALVGSTADVYNQKFGSDISLNERFSK</sequence>
<feature type="region of interest" description="Disordered" evidence="2">
    <location>
        <begin position="820"/>
        <end position="846"/>
    </location>
</feature>
<dbReference type="Proteomes" id="UP000070346">
    <property type="component" value="Unassembled WGS sequence"/>
</dbReference>
<dbReference type="Pfam" id="PF20155">
    <property type="entry name" value="TMP_3"/>
    <property type="match status" value="1"/>
</dbReference>
<evidence type="ECO:0000256" key="2">
    <source>
        <dbReference type="SAM" id="MobiDB-lite"/>
    </source>
</evidence>
<dbReference type="EMBL" id="LSNG01000031">
    <property type="protein sequence ID" value="KXN75955.1"/>
    <property type="molecule type" value="Genomic_DNA"/>
</dbReference>
<feature type="region of interest" description="Disordered" evidence="2">
    <location>
        <begin position="1330"/>
        <end position="1377"/>
    </location>
</feature>
<feature type="transmembrane region" description="Helical" evidence="3">
    <location>
        <begin position="637"/>
        <end position="659"/>
    </location>
</feature>
<dbReference type="InterPro" id="IPR013491">
    <property type="entry name" value="Tape_meas_N"/>
</dbReference>
<feature type="compositionally biased region" description="Polar residues" evidence="2">
    <location>
        <begin position="1223"/>
        <end position="1233"/>
    </location>
</feature>
<feature type="transmembrane region" description="Helical" evidence="3">
    <location>
        <begin position="738"/>
        <end position="757"/>
    </location>
</feature>
<evidence type="ECO:0000313" key="6">
    <source>
        <dbReference type="Proteomes" id="UP000070346"/>
    </source>
</evidence>
<feature type="compositionally biased region" description="Polar residues" evidence="2">
    <location>
        <begin position="1338"/>
        <end position="1348"/>
    </location>
</feature>
<feature type="region of interest" description="Disordered" evidence="2">
    <location>
        <begin position="1194"/>
        <end position="1280"/>
    </location>
</feature>
<feature type="coiled-coil region" evidence="1">
    <location>
        <begin position="994"/>
        <end position="1051"/>
    </location>
</feature>
<evidence type="ECO:0000259" key="4">
    <source>
        <dbReference type="Pfam" id="PF20155"/>
    </source>
</evidence>
<keyword evidence="3" id="KW-1133">Transmembrane helix</keyword>
<dbReference type="OrthoDB" id="28713at2"/>
<name>A0A9X0J6N1_LACJH</name>
<gene>
    <name evidence="5" type="ORF">AYJ53_07990</name>
</gene>
<feature type="transmembrane region" description="Helical" evidence="3">
    <location>
        <begin position="709"/>
        <end position="732"/>
    </location>
</feature>
<organism evidence="5 6">
    <name type="scientific">Lactobacillus johnsonii</name>
    <dbReference type="NCBI Taxonomy" id="33959"/>
    <lineage>
        <taxon>Bacteria</taxon>
        <taxon>Bacillati</taxon>
        <taxon>Bacillota</taxon>
        <taxon>Bacilli</taxon>
        <taxon>Lactobacillales</taxon>
        <taxon>Lactobacillaceae</taxon>
        <taxon>Lactobacillus</taxon>
    </lineage>
</organism>
<protein>
    <recommendedName>
        <fullName evidence="4">Tape measure protein N-terminal domain-containing protein</fullName>
    </recommendedName>
</protein>
<proteinExistence type="predicted"/>
<keyword evidence="3" id="KW-0812">Transmembrane</keyword>
<comment type="caution">
    <text evidence="5">The sequence shown here is derived from an EMBL/GenBank/DDBJ whole genome shotgun (WGS) entry which is preliminary data.</text>
</comment>
<feature type="compositionally biased region" description="Basic and acidic residues" evidence="2">
    <location>
        <begin position="1238"/>
        <end position="1247"/>
    </location>
</feature>
<evidence type="ECO:0000256" key="1">
    <source>
        <dbReference type="SAM" id="Coils"/>
    </source>
</evidence>
<feature type="compositionally biased region" description="Low complexity" evidence="2">
    <location>
        <begin position="1349"/>
        <end position="1362"/>
    </location>
</feature>
<reference evidence="5 6" key="1">
    <citation type="submission" date="2016-02" db="EMBL/GenBank/DDBJ databases">
        <title>Complete Genome Sequences of Lactobacillus johnsonii Strain W1.</title>
        <authorList>
            <person name="Sun Y."/>
            <person name="Wu X."/>
        </authorList>
    </citation>
    <scope>NUCLEOTIDE SEQUENCE [LARGE SCALE GENOMIC DNA]</scope>
    <source>
        <strain evidence="5 6">W1</strain>
    </source>
</reference>
<keyword evidence="3" id="KW-0472">Membrane</keyword>
<evidence type="ECO:0000256" key="3">
    <source>
        <dbReference type="SAM" id="Phobius"/>
    </source>
</evidence>
<feature type="compositionally biased region" description="Basic and acidic residues" evidence="2">
    <location>
        <begin position="1206"/>
        <end position="1220"/>
    </location>
</feature>
<evidence type="ECO:0000313" key="5">
    <source>
        <dbReference type="EMBL" id="KXN75955.1"/>
    </source>
</evidence>